<evidence type="ECO:0000259" key="15">
    <source>
        <dbReference type="PROSITE" id="PS50979"/>
    </source>
</evidence>
<dbReference type="FunFam" id="3.30.1490.20:FF:000003">
    <property type="entry name" value="acetyl-CoA carboxylase isoform X1"/>
    <property type="match status" value="1"/>
</dbReference>
<dbReference type="InterPro" id="IPR011054">
    <property type="entry name" value="Rudment_hybrid_motif"/>
</dbReference>
<dbReference type="Pfam" id="PF02785">
    <property type="entry name" value="Biotin_carb_C"/>
    <property type="match status" value="1"/>
</dbReference>
<dbReference type="PROSITE" id="PS00867">
    <property type="entry name" value="CPSASE_2"/>
    <property type="match status" value="1"/>
</dbReference>
<dbReference type="EMBL" id="CP017962">
    <property type="protein sequence ID" value="APC48514.1"/>
    <property type="molecule type" value="Genomic_DNA"/>
</dbReference>
<dbReference type="Pfam" id="PF00289">
    <property type="entry name" value="Biotin_carb_N"/>
    <property type="match status" value="1"/>
</dbReference>
<dbReference type="InterPro" id="IPR005479">
    <property type="entry name" value="CPAse_ATP-bd"/>
</dbReference>
<proteinExistence type="predicted"/>
<name>A0AAC9J0J3_VIRHA</name>
<dbReference type="GO" id="GO:0004075">
    <property type="term" value="F:biotin carboxylase activity"/>
    <property type="evidence" value="ECO:0007669"/>
    <property type="project" value="UniProtKB-EC"/>
</dbReference>
<evidence type="ECO:0000256" key="1">
    <source>
        <dbReference type="ARBA" id="ARBA00003761"/>
    </source>
</evidence>
<evidence type="ECO:0000256" key="12">
    <source>
        <dbReference type="ARBA" id="ARBA00048600"/>
    </source>
</evidence>
<dbReference type="AlphaFoldDB" id="A0AAC9J0J3"/>
<feature type="domain" description="ATP-grasp" evidence="14">
    <location>
        <begin position="120"/>
        <end position="317"/>
    </location>
</feature>
<keyword evidence="9 13" id="KW-0067">ATP-binding</keyword>
<dbReference type="NCBIfam" id="NF006367">
    <property type="entry name" value="PRK08591.1"/>
    <property type="match status" value="1"/>
</dbReference>
<evidence type="ECO:0000256" key="3">
    <source>
        <dbReference type="ARBA" id="ARBA00011750"/>
    </source>
</evidence>
<keyword evidence="10" id="KW-0275">Fatty acid biosynthesis</keyword>
<dbReference type="GeneID" id="71514756"/>
<dbReference type="PROSITE" id="PS50979">
    <property type="entry name" value="BC"/>
    <property type="match status" value="1"/>
</dbReference>
<dbReference type="InterPro" id="IPR011764">
    <property type="entry name" value="Biotin_carboxylation_dom"/>
</dbReference>
<comment type="pathway">
    <text evidence="2">Lipid metabolism; malonyl-CoA biosynthesis; malonyl-CoA from acetyl-CoA: step 1/1.</text>
</comment>
<evidence type="ECO:0000313" key="17">
    <source>
        <dbReference type="Proteomes" id="UP000182945"/>
    </source>
</evidence>
<dbReference type="EC" id="6.3.4.14" evidence="4"/>
<dbReference type="InterPro" id="IPR050856">
    <property type="entry name" value="Biotin_carboxylase_complex"/>
</dbReference>
<keyword evidence="6" id="KW-0436">Ligase</keyword>
<dbReference type="InterPro" id="IPR016185">
    <property type="entry name" value="PreATP-grasp_dom_sf"/>
</dbReference>
<evidence type="ECO:0000256" key="9">
    <source>
        <dbReference type="ARBA" id="ARBA00022840"/>
    </source>
</evidence>
<evidence type="ECO:0000256" key="6">
    <source>
        <dbReference type="ARBA" id="ARBA00022598"/>
    </source>
</evidence>
<comment type="catalytic activity">
    <reaction evidence="12">
        <text>N(6)-biotinyl-L-lysyl-[protein] + hydrogencarbonate + ATP = N(6)-carboxybiotinyl-L-lysyl-[protein] + ADP + phosphate + H(+)</text>
        <dbReference type="Rhea" id="RHEA:13501"/>
        <dbReference type="Rhea" id="RHEA-COMP:10505"/>
        <dbReference type="Rhea" id="RHEA-COMP:10506"/>
        <dbReference type="ChEBI" id="CHEBI:15378"/>
        <dbReference type="ChEBI" id="CHEBI:17544"/>
        <dbReference type="ChEBI" id="CHEBI:30616"/>
        <dbReference type="ChEBI" id="CHEBI:43474"/>
        <dbReference type="ChEBI" id="CHEBI:83144"/>
        <dbReference type="ChEBI" id="CHEBI:83145"/>
        <dbReference type="ChEBI" id="CHEBI:456216"/>
        <dbReference type="EC" id="6.3.4.14"/>
    </reaction>
</comment>
<dbReference type="Gene3D" id="3.30.470.20">
    <property type="entry name" value="ATP-grasp fold, B domain"/>
    <property type="match status" value="1"/>
</dbReference>
<keyword evidence="8" id="KW-0276">Fatty acid metabolism</keyword>
<dbReference type="InterPro" id="IPR011761">
    <property type="entry name" value="ATP-grasp"/>
</dbReference>
<dbReference type="SMART" id="SM00878">
    <property type="entry name" value="Biotin_carb_C"/>
    <property type="match status" value="1"/>
</dbReference>
<dbReference type="KEGG" id="vhl:BME96_10160"/>
<dbReference type="FunFam" id="3.30.470.20:FF:000028">
    <property type="entry name" value="Methylcrotonoyl-CoA carboxylase subunit alpha, mitochondrial"/>
    <property type="match status" value="1"/>
</dbReference>
<evidence type="ECO:0000256" key="13">
    <source>
        <dbReference type="PROSITE-ProRule" id="PRU00409"/>
    </source>
</evidence>
<evidence type="ECO:0000256" key="4">
    <source>
        <dbReference type="ARBA" id="ARBA00013263"/>
    </source>
</evidence>
<dbReference type="SUPFAM" id="SSF56059">
    <property type="entry name" value="Glutathione synthetase ATP-binding domain-like"/>
    <property type="match status" value="1"/>
</dbReference>
<feature type="domain" description="Biotin carboxylation" evidence="15">
    <location>
        <begin position="1"/>
        <end position="445"/>
    </location>
</feature>
<evidence type="ECO:0000256" key="2">
    <source>
        <dbReference type="ARBA" id="ARBA00004956"/>
    </source>
</evidence>
<dbReference type="PROSITE" id="PS00866">
    <property type="entry name" value="CPSASE_1"/>
    <property type="match status" value="1"/>
</dbReference>
<evidence type="ECO:0000256" key="5">
    <source>
        <dbReference type="ARBA" id="ARBA00022516"/>
    </source>
</evidence>
<dbReference type="PANTHER" id="PTHR18866:SF33">
    <property type="entry name" value="METHYLCROTONOYL-COA CARBOXYLASE SUBUNIT ALPHA, MITOCHONDRIAL-RELATED"/>
    <property type="match status" value="1"/>
</dbReference>
<evidence type="ECO:0000256" key="10">
    <source>
        <dbReference type="ARBA" id="ARBA00023160"/>
    </source>
</evidence>
<dbReference type="PANTHER" id="PTHR18866">
    <property type="entry name" value="CARBOXYLASE:PYRUVATE/ACETYL-COA/PROPIONYL-COA CARBOXYLASE"/>
    <property type="match status" value="1"/>
</dbReference>
<dbReference type="Proteomes" id="UP000182945">
    <property type="component" value="Chromosome"/>
</dbReference>
<dbReference type="SUPFAM" id="SSF51246">
    <property type="entry name" value="Rudiment single hybrid motif"/>
    <property type="match status" value="1"/>
</dbReference>
<dbReference type="Pfam" id="PF02786">
    <property type="entry name" value="CPSase_L_D2"/>
    <property type="match status" value="1"/>
</dbReference>
<evidence type="ECO:0000259" key="14">
    <source>
        <dbReference type="PROSITE" id="PS50975"/>
    </source>
</evidence>
<dbReference type="RefSeq" id="WP_071649026.1">
    <property type="nucleotide sequence ID" value="NZ_CP017962.1"/>
</dbReference>
<comment type="function">
    <text evidence="1">This protein is a component of the acetyl coenzyme A carboxylase complex; first, biotin carboxylase catalyzes the carboxylation of the carrier protein and then the transcarboxylase transfers the carboxyl group to form malonyl-CoA.</text>
</comment>
<keyword evidence="5" id="KW-0444">Lipid biosynthesis</keyword>
<evidence type="ECO:0000256" key="7">
    <source>
        <dbReference type="ARBA" id="ARBA00022741"/>
    </source>
</evidence>
<comment type="subunit">
    <text evidence="3">Acetyl-CoA carboxylase is a heterohexamer of biotin carboxyl carrier protein, biotin carboxylase and the two subunits of carboxyl transferase in a 2:2 complex.</text>
</comment>
<protein>
    <recommendedName>
        <fullName evidence="4">biotin carboxylase</fullName>
        <ecNumber evidence="4">6.3.4.14</ecNumber>
    </recommendedName>
</protein>
<evidence type="ECO:0000256" key="11">
    <source>
        <dbReference type="ARBA" id="ARBA00023267"/>
    </source>
</evidence>
<evidence type="ECO:0000256" key="8">
    <source>
        <dbReference type="ARBA" id="ARBA00022832"/>
    </source>
</evidence>
<dbReference type="GO" id="GO:0046872">
    <property type="term" value="F:metal ion binding"/>
    <property type="evidence" value="ECO:0007669"/>
    <property type="project" value="InterPro"/>
</dbReference>
<dbReference type="SUPFAM" id="SSF52440">
    <property type="entry name" value="PreATP-grasp domain"/>
    <property type="match status" value="1"/>
</dbReference>
<dbReference type="InterPro" id="IPR005482">
    <property type="entry name" value="Biotin_COase_C"/>
</dbReference>
<dbReference type="InterPro" id="IPR005481">
    <property type="entry name" value="BC-like_N"/>
</dbReference>
<dbReference type="PROSITE" id="PS50975">
    <property type="entry name" value="ATP_GRASP"/>
    <property type="match status" value="1"/>
</dbReference>
<evidence type="ECO:0000313" key="16">
    <source>
        <dbReference type="EMBL" id="APC48514.1"/>
    </source>
</evidence>
<sequence>MIKKVLIANRGEIAARIIRSCKKLDILTVAVYSEVDQKAPYVSMADESYLIGPPRVNESYLNTERIFSIAKEAKVDAIHPGYGFLSENGDFAEACNKEGIIFIGPSSQIIKQMGDKIAARKEMQKAGVPVVPGTSEAVPSVEEALEVAGQIGYPIMLKATAGGGGIGMQVVRSDKELTKAFESNSKRALTFFGNGAMFMEKKIENARHIEIQVLADHHGNVVHLFERDCSIQRRNQKVIEEAPSTFISERTREEMGSAAVKAAKTLGYTNAGTIEFLVDQNENYYFLEMNTRIQVEHPITEEITGTDIVEAQFAIANNERLNIEQHELEIDGHAIEVRIYAEDPVSFFPSPGHISKLELPKGESVRNEIAVTSEYDVTPFYDPMIGKLIVKGNTRDDAIDLLKQALLEYKVEGIKTNISMLLNIVDSEPFKKGNTTTAFVEEHYLPSLTKN</sequence>
<organism evidence="16 17">
    <name type="scientific">Virgibacillus halodenitrificans</name>
    <name type="common">Bacillus halodenitrificans</name>
    <dbReference type="NCBI Taxonomy" id="1482"/>
    <lineage>
        <taxon>Bacteria</taxon>
        <taxon>Bacillati</taxon>
        <taxon>Bacillota</taxon>
        <taxon>Bacilli</taxon>
        <taxon>Bacillales</taxon>
        <taxon>Bacillaceae</taxon>
        <taxon>Virgibacillus</taxon>
    </lineage>
</organism>
<reference evidence="16 17" key="1">
    <citation type="submission" date="2016-11" db="EMBL/GenBank/DDBJ databases">
        <title>Complete genome sequencing of Virgibacillus halodenitrificans PDB-F2.</title>
        <authorList>
            <person name="Sun Z."/>
            <person name="Zhou Y."/>
            <person name="Li H."/>
        </authorList>
    </citation>
    <scope>NUCLEOTIDE SEQUENCE [LARGE SCALE GENOMIC DNA]</scope>
    <source>
        <strain evidence="16 17">PDB-F2</strain>
    </source>
</reference>
<keyword evidence="11" id="KW-0092">Biotin</keyword>
<keyword evidence="7 13" id="KW-0547">Nucleotide-binding</keyword>
<accession>A0AAC9J0J3</accession>
<dbReference type="FunFam" id="3.40.50.20:FF:000010">
    <property type="entry name" value="Propionyl-CoA carboxylase subunit alpha"/>
    <property type="match status" value="1"/>
</dbReference>
<gene>
    <name evidence="16" type="ORF">BME96_10160</name>
</gene>
<dbReference type="GO" id="GO:0006633">
    <property type="term" value="P:fatty acid biosynthetic process"/>
    <property type="evidence" value="ECO:0007669"/>
    <property type="project" value="UniProtKB-KW"/>
</dbReference>
<keyword evidence="10" id="KW-0443">Lipid metabolism</keyword>
<dbReference type="GO" id="GO:0005524">
    <property type="term" value="F:ATP binding"/>
    <property type="evidence" value="ECO:0007669"/>
    <property type="project" value="UniProtKB-UniRule"/>
</dbReference>